<protein>
    <submittedName>
        <fullName evidence="8">Metallo-hydrolase/oxidoreductase</fullName>
    </submittedName>
</protein>
<dbReference type="Gene3D" id="3.60.15.10">
    <property type="entry name" value="Ribonuclease Z/Hydroxyacylglutathione hydrolase-like"/>
    <property type="match status" value="1"/>
</dbReference>
<dbReference type="PANTHER" id="PTHR23131">
    <property type="entry name" value="ENDORIBONUCLEASE LACTB2"/>
    <property type="match status" value="1"/>
</dbReference>
<evidence type="ECO:0000256" key="1">
    <source>
        <dbReference type="ARBA" id="ARBA00001947"/>
    </source>
</evidence>
<dbReference type="FunFam" id="1.10.10.10:FF:000328">
    <property type="entry name" value="Lactamase beta 2"/>
    <property type="match status" value="1"/>
</dbReference>
<evidence type="ECO:0000313" key="8">
    <source>
        <dbReference type="EMBL" id="KAF2085316.1"/>
    </source>
</evidence>
<dbReference type="Pfam" id="PF00753">
    <property type="entry name" value="Lactamase_B"/>
    <property type="match status" value="2"/>
</dbReference>
<dbReference type="OrthoDB" id="17458at2759"/>
<comment type="cofactor">
    <cofactor evidence="1">
        <name>Zn(2+)</name>
        <dbReference type="ChEBI" id="CHEBI:29105"/>
    </cofactor>
</comment>
<keyword evidence="4" id="KW-0378">Hydrolase</keyword>
<comment type="catalytic activity">
    <reaction evidence="6">
        <text>(3R)-atrochrysone 2-carbonyl-[ACP] + H2O = (3R)-atrochrysone 2-carboxylate + holo-[ACP] + H(+)</text>
        <dbReference type="Rhea" id="RHEA:64236"/>
        <dbReference type="Rhea" id="RHEA-COMP:9685"/>
        <dbReference type="Rhea" id="RHEA-COMP:20479"/>
        <dbReference type="ChEBI" id="CHEBI:15377"/>
        <dbReference type="ChEBI" id="CHEBI:15378"/>
        <dbReference type="ChEBI" id="CHEBI:64479"/>
        <dbReference type="ChEBI" id="CHEBI:234107"/>
        <dbReference type="ChEBI" id="CHEBI:234110"/>
    </reaction>
    <physiologicalReaction direction="left-to-right" evidence="6">
        <dbReference type="Rhea" id="RHEA:64237"/>
    </physiologicalReaction>
</comment>
<dbReference type="InterPro" id="IPR041516">
    <property type="entry name" value="LACTB2_WH"/>
</dbReference>
<dbReference type="InterPro" id="IPR036388">
    <property type="entry name" value="WH-like_DNA-bd_sf"/>
</dbReference>
<gene>
    <name evidence="8" type="ORF">K490DRAFT_67734</name>
</gene>
<evidence type="ECO:0000256" key="4">
    <source>
        <dbReference type="ARBA" id="ARBA00022801"/>
    </source>
</evidence>
<dbReference type="GO" id="GO:0044550">
    <property type="term" value="P:secondary metabolite biosynthetic process"/>
    <property type="evidence" value="ECO:0007669"/>
    <property type="project" value="TreeGrafter"/>
</dbReference>
<dbReference type="SUPFAM" id="SSF56281">
    <property type="entry name" value="Metallo-hydrolase/oxidoreductase"/>
    <property type="match status" value="1"/>
</dbReference>
<evidence type="ECO:0000259" key="7">
    <source>
        <dbReference type="SMART" id="SM00849"/>
    </source>
</evidence>
<dbReference type="PANTHER" id="PTHR23131:SF0">
    <property type="entry name" value="ENDORIBONUCLEASE LACTB2"/>
    <property type="match status" value="1"/>
</dbReference>
<dbReference type="GO" id="GO:0046872">
    <property type="term" value="F:metal ion binding"/>
    <property type="evidence" value="ECO:0007669"/>
    <property type="project" value="UniProtKB-KW"/>
</dbReference>
<dbReference type="CDD" id="cd07722">
    <property type="entry name" value="LACTB2-like_MBL-fold"/>
    <property type="match status" value="1"/>
</dbReference>
<evidence type="ECO:0000256" key="2">
    <source>
        <dbReference type="ARBA" id="ARBA00006759"/>
    </source>
</evidence>
<dbReference type="GO" id="GO:0016787">
    <property type="term" value="F:hydrolase activity"/>
    <property type="evidence" value="ECO:0007669"/>
    <property type="project" value="UniProtKB-KW"/>
</dbReference>
<dbReference type="Pfam" id="PF17778">
    <property type="entry name" value="WHD_BLACT"/>
    <property type="match status" value="1"/>
</dbReference>
<dbReference type="SMART" id="SM00849">
    <property type="entry name" value="Lactamase_B"/>
    <property type="match status" value="1"/>
</dbReference>
<comment type="similarity">
    <text evidence="2">Belongs to the metallo-beta-lactamase superfamily. Glyoxalase II family.</text>
</comment>
<evidence type="ECO:0000313" key="9">
    <source>
        <dbReference type="Proteomes" id="UP000799776"/>
    </source>
</evidence>
<comment type="caution">
    <text evidence="8">The sequence shown here is derived from an EMBL/GenBank/DDBJ whole genome shotgun (WGS) entry which is preliminary data.</text>
</comment>
<keyword evidence="9" id="KW-1185">Reference proteome</keyword>
<name>A0A9P4HRX3_9PEZI</name>
<reference evidence="8" key="1">
    <citation type="journal article" date="2020" name="Stud. Mycol.">
        <title>101 Dothideomycetes genomes: a test case for predicting lifestyles and emergence of pathogens.</title>
        <authorList>
            <person name="Haridas S."/>
            <person name="Albert R."/>
            <person name="Binder M."/>
            <person name="Bloem J."/>
            <person name="Labutti K."/>
            <person name="Salamov A."/>
            <person name="Andreopoulos B."/>
            <person name="Baker S."/>
            <person name="Barry K."/>
            <person name="Bills G."/>
            <person name="Bluhm B."/>
            <person name="Cannon C."/>
            <person name="Castanera R."/>
            <person name="Culley D."/>
            <person name="Daum C."/>
            <person name="Ezra D."/>
            <person name="Gonzalez J."/>
            <person name="Henrissat B."/>
            <person name="Kuo A."/>
            <person name="Liang C."/>
            <person name="Lipzen A."/>
            <person name="Lutzoni F."/>
            <person name="Magnuson J."/>
            <person name="Mondo S."/>
            <person name="Nolan M."/>
            <person name="Ohm R."/>
            <person name="Pangilinan J."/>
            <person name="Park H.-J."/>
            <person name="Ramirez L."/>
            <person name="Alfaro M."/>
            <person name="Sun H."/>
            <person name="Tritt A."/>
            <person name="Yoshinaga Y."/>
            <person name="Zwiers L.-H."/>
            <person name="Turgeon B."/>
            <person name="Goodwin S."/>
            <person name="Spatafora J."/>
            <person name="Crous P."/>
            <person name="Grigoriev I."/>
        </authorList>
    </citation>
    <scope>NUCLEOTIDE SEQUENCE</scope>
    <source>
        <strain evidence="8">CBS 121410</strain>
    </source>
</reference>
<dbReference type="InterPro" id="IPR036866">
    <property type="entry name" value="RibonucZ/Hydroxyglut_hydro"/>
</dbReference>
<organism evidence="8 9">
    <name type="scientific">Saccharata proteae CBS 121410</name>
    <dbReference type="NCBI Taxonomy" id="1314787"/>
    <lineage>
        <taxon>Eukaryota</taxon>
        <taxon>Fungi</taxon>
        <taxon>Dikarya</taxon>
        <taxon>Ascomycota</taxon>
        <taxon>Pezizomycotina</taxon>
        <taxon>Dothideomycetes</taxon>
        <taxon>Dothideomycetes incertae sedis</taxon>
        <taxon>Botryosphaeriales</taxon>
        <taxon>Saccharataceae</taxon>
        <taxon>Saccharata</taxon>
    </lineage>
</organism>
<dbReference type="Gene3D" id="1.10.10.10">
    <property type="entry name" value="Winged helix-like DNA-binding domain superfamily/Winged helix DNA-binding domain"/>
    <property type="match status" value="1"/>
</dbReference>
<dbReference type="InterPro" id="IPR047921">
    <property type="entry name" value="LACTB2-like_MBL-fold"/>
</dbReference>
<evidence type="ECO:0000256" key="6">
    <source>
        <dbReference type="ARBA" id="ARBA00050605"/>
    </source>
</evidence>
<dbReference type="Proteomes" id="UP000799776">
    <property type="component" value="Unassembled WGS sequence"/>
</dbReference>
<dbReference type="FunFam" id="3.60.15.10:FF:000041">
    <property type="entry name" value="Metallo-beta-lactamase domain protein"/>
    <property type="match status" value="1"/>
</dbReference>
<dbReference type="EMBL" id="ML978731">
    <property type="protein sequence ID" value="KAF2085316.1"/>
    <property type="molecule type" value="Genomic_DNA"/>
</dbReference>
<sequence length="266" mass="29624">MSLQATLPEVERLRTNTYLVGFGPRRILIDTGEGKPAWSASVSRVLADEQASISLAILTHWHHDHIEGVPDLLSFSPETKIYKHDPSEGQLDILHDQKFEADGVTLSAFHCPGHTTDHIALVLEEEDAMFTGDNVLGQGTAVFEDLAAYMYSLSRMATRFSGRAYPGHGPVIENGNSRIAEYIKHREERESQILNVLGRDKEDRSRSDHGWTPVQIVKIIYDDVPESLHVAAQRGVLQVLDKLVEDGKVSYNEVAGSWSLKDRSAL</sequence>
<keyword evidence="5" id="KW-0862">Zinc</keyword>
<proteinExistence type="inferred from homology"/>
<feature type="domain" description="Metallo-beta-lactamase" evidence="7">
    <location>
        <begin position="14"/>
        <end position="168"/>
    </location>
</feature>
<accession>A0A9P4HRX3</accession>
<keyword evidence="3" id="KW-0479">Metal-binding</keyword>
<dbReference type="AlphaFoldDB" id="A0A9P4HRX3"/>
<dbReference type="InterPro" id="IPR050662">
    <property type="entry name" value="Sec-metab_biosynth-thioest"/>
</dbReference>
<dbReference type="InterPro" id="IPR001279">
    <property type="entry name" value="Metallo-B-lactamas"/>
</dbReference>
<evidence type="ECO:0000256" key="5">
    <source>
        <dbReference type="ARBA" id="ARBA00022833"/>
    </source>
</evidence>
<evidence type="ECO:0000256" key="3">
    <source>
        <dbReference type="ARBA" id="ARBA00022723"/>
    </source>
</evidence>